<evidence type="ECO:0008006" key="16">
    <source>
        <dbReference type="Google" id="ProtNLM"/>
    </source>
</evidence>
<dbReference type="InterPro" id="IPR005843">
    <property type="entry name" value="A-D-PHexomutase_C"/>
</dbReference>
<dbReference type="EMBL" id="QMQV01000003">
    <property type="protein sequence ID" value="RLE50589.1"/>
    <property type="molecule type" value="Genomic_DNA"/>
</dbReference>
<evidence type="ECO:0000256" key="6">
    <source>
        <dbReference type="ARBA" id="ARBA00023235"/>
    </source>
</evidence>
<feature type="domain" description="Alpha-D-phosphohexomutase alpha/beta/alpha" evidence="11">
    <location>
        <begin position="246"/>
        <end position="351"/>
    </location>
</feature>
<dbReference type="SUPFAM" id="SSF55957">
    <property type="entry name" value="Phosphoglucomutase, C-terminal domain"/>
    <property type="match status" value="1"/>
</dbReference>
<evidence type="ECO:0000256" key="7">
    <source>
        <dbReference type="RuleBase" id="RU004326"/>
    </source>
</evidence>
<feature type="domain" description="Alpha-D-phosphohexomutase C-terminal" evidence="8">
    <location>
        <begin position="361"/>
        <end position="431"/>
    </location>
</feature>
<dbReference type="Gene3D" id="3.40.120.10">
    <property type="entry name" value="Alpha-D-Glucose-1,6-Bisphosphate, subunit A, domain 3"/>
    <property type="match status" value="3"/>
</dbReference>
<dbReference type="PANTHER" id="PTHR43771">
    <property type="entry name" value="PHOSPHOMANNOMUTASE"/>
    <property type="match status" value="1"/>
</dbReference>
<dbReference type="Pfam" id="PF02880">
    <property type="entry name" value="PGM_PMM_III"/>
    <property type="match status" value="1"/>
</dbReference>
<dbReference type="GO" id="GO:0000287">
    <property type="term" value="F:magnesium ion binding"/>
    <property type="evidence" value="ECO:0007669"/>
    <property type="project" value="InterPro"/>
</dbReference>
<dbReference type="EMBL" id="QMQX01000044">
    <property type="protein sequence ID" value="RLE52613.1"/>
    <property type="molecule type" value="Genomic_DNA"/>
</dbReference>
<evidence type="ECO:0000256" key="2">
    <source>
        <dbReference type="ARBA" id="ARBA00010231"/>
    </source>
</evidence>
<keyword evidence="6" id="KW-0413">Isomerase</keyword>
<evidence type="ECO:0000259" key="10">
    <source>
        <dbReference type="Pfam" id="PF02879"/>
    </source>
</evidence>
<evidence type="ECO:0000313" key="12">
    <source>
        <dbReference type="EMBL" id="RLE50589.1"/>
    </source>
</evidence>
<proteinExistence type="inferred from homology"/>
<dbReference type="PANTHER" id="PTHR43771:SF1">
    <property type="entry name" value="PHOSPHOMANNOMUTASE"/>
    <property type="match status" value="1"/>
</dbReference>
<dbReference type="PRINTS" id="PR00509">
    <property type="entry name" value="PGMPMM"/>
</dbReference>
<comment type="caution">
    <text evidence="12">The sequence shown here is derived from an EMBL/GenBank/DDBJ whole genome shotgun (WGS) entry which is preliminary data.</text>
</comment>
<dbReference type="GO" id="GO:0005975">
    <property type="term" value="P:carbohydrate metabolic process"/>
    <property type="evidence" value="ECO:0007669"/>
    <property type="project" value="InterPro"/>
</dbReference>
<evidence type="ECO:0000256" key="3">
    <source>
        <dbReference type="ARBA" id="ARBA00022553"/>
    </source>
</evidence>
<dbReference type="AlphaFoldDB" id="A0A497ETZ0"/>
<dbReference type="InterPro" id="IPR005841">
    <property type="entry name" value="Alpha-D-phosphohexomutase_SF"/>
</dbReference>
<dbReference type="InterPro" id="IPR016055">
    <property type="entry name" value="A-D-PHexomutase_a/b/a-I/II/III"/>
</dbReference>
<keyword evidence="4 7" id="KW-0479">Metal-binding</keyword>
<dbReference type="InterPro" id="IPR016066">
    <property type="entry name" value="A-D-PHexomutase_CS"/>
</dbReference>
<reference evidence="14 15" key="1">
    <citation type="submission" date="2018-06" db="EMBL/GenBank/DDBJ databases">
        <title>Extensive metabolic versatility and redundancy in microbially diverse, dynamic hydrothermal sediments.</title>
        <authorList>
            <person name="Dombrowski N."/>
            <person name="Teske A."/>
            <person name="Baker B.J."/>
        </authorList>
    </citation>
    <scope>NUCLEOTIDE SEQUENCE [LARGE SCALE GENOMIC DNA]</scope>
    <source>
        <strain evidence="13">B34_G17</strain>
        <strain evidence="12">B66_G16</strain>
    </source>
</reference>
<dbReference type="Proteomes" id="UP000278475">
    <property type="component" value="Unassembled WGS sequence"/>
</dbReference>
<name>A0A497ETZ0_9CREN</name>
<feature type="domain" description="Alpha-D-phosphohexomutase alpha/beta/alpha" evidence="10">
    <location>
        <begin position="159"/>
        <end position="241"/>
    </location>
</feature>
<evidence type="ECO:0000313" key="13">
    <source>
        <dbReference type="EMBL" id="RLE52613.1"/>
    </source>
</evidence>
<evidence type="ECO:0000259" key="9">
    <source>
        <dbReference type="Pfam" id="PF02878"/>
    </source>
</evidence>
<evidence type="ECO:0000256" key="5">
    <source>
        <dbReference type="ARBA" id="ARBA00022842"/>
    </source>
</evidence>
<evidence type="ECO:0000259" key="11">
    <source>
        <dbReference type="Pfam" id="PF02880"/>
    </source>
</evidence>
<dbReference type="Pfam" id="PF00408">
    <property type="entry name" value="PGM_PMM_IV"/>
    <property type="match status" value="1"/>
</dbReference>
<keyword evidence="3" id="KW-0597">Phosphoprotein</keyword>
<evidence type="ECO:0000256" key="1">
    <source>
        <dbReference type="ARBA" id="ARBA00001946"/>
    </source>
</evidence>
<dbReference type="GO" id="GO:0016868">
    <property type="term" value="F:intramolecular phosphotransferase activity"/>
    <property type="evidence" value="ECO:0007669"/>
    <property type="project" value="InterPro"/>
</dbReference>
<keyword evidence="5 7" id="KW-0460">Magnesium</keyword>
<sequence length="447" mass="48920">MSLLGSSGFRGIFGQDLTPDIVVKICWAFASLDKNSVVIGWDTRLTSPLLALHAAVGVISAKSVAKLAGLMPTPALAYVSKRADAGIMITASHNPPEYNGVKLFNPDTSSLTPEQYQVVEQRLSHPLSFDWKELKHVDFSNDLLEDYKTALLKERTLLPKPIAIDPGGGAMCKIAANALKQLGATVHAINDEPDGLFKARSSEPSPEALQLLSEYVRGNSLYCGFAFDGDGDRVVVVDEKGTYVPPDSLIAAYASYVIKKSSNKVVVVNLDTSYCVDKAVEEAGGSVVRTKVGDVFIAEKLKQVKGVFGAEPCGAWIHPDFSLCPDGLLSTIRLLSALDELDVSMSEFVSRYKPGIMLREKVRCENKLKKAAMEKITSRLEDMDYVKKETIDGVWMRFKDYSWLLVRPSGTEPYIRVTVEAGDSERANSLLRNAMEIVRTAVEAYKA</sequence>
<evidence type="ECO:0000256" key="4">
    <source>
        <dbReference type="ARBA" id="ARBA00022723"/>
    </source>
</evidence>
<dbReference type="InterPro" id="IPR005845">
    <property type="entry name" value="A-D-PHexomutase_a/b/a-II"/>
</dbReference>
<comment type="cofactor">
    <cofactor evidence="1">
        <name>Mg(2+)</name>
        <dbReference type="ChEBI" id="CHEBI:18420"/>
    </cofactor>
</comment>
<dbReference type="Pfam" id="PF02878">
    <property type="entry name" value="PGM_PMM_I"/>
    <property type="match status" value="1"/>
</dbReference>
<dbReference type="PROSITE" id="PS00710">
    <property type="entry name" value="PGM_PMM"/>
    <property type="match status" value="1"/>
</dbReference>
<gene>
    <name evidence="12" type="ORF">DRJ31_00760</name>
    <name evidence="13" type="ORF">DRJ33_03305</name>
</gene>
<dbReference type="Pfam" id="PF02879">
    <property type="entry name" value="PGM_PMM_II"/>
    <property type="match status" value="1"/>
</dbReference>
<dbReference type="InterPro" id="IPR036900">
    <property type="entry name" value="A-D-PHexomutase_C_sf"/>
</dbReference>
<dbReference type="InterPro" id="IPR005846">
    <property type="entry name" value="A-D-PHexomutase_a/b/a-III"/>
</dbReference>
<accession>A0A497ETZ0</accession>
<evidence type="ECO:0000313" key="15">
    <source>
        <dbReference type="Proteomes" id="UP000278475"/>
    </source>
</evidence>
<comment type="similarity">
    <text evidence="2 7">Belongs to the phosphohexose mutase family.</text>
</comment>
<organism evidence="12 15">
    <name type="scientific">Thermoproteota archaeon</name>
    <dbReference type="NCBI Taxonomy" id="2056631"/>
    <lineage>
        <taxon>Archaea</taxon>
        <taxon>Thermoproteota</taxon>
    </lineage>
</organism>
<evidence type="ECO:0000313" key="14">
    <source>
        <dbReference type="Proteomes" id="UP000272051"/>
    </source>
</evidence>
<dbReference type="Gene3D" id="3.30.310.50">
    <property type="entry name" value="Alpha-D-phosphohexomutase, C-terminal domain"/>
    <property type="match status" value="1"/>
</dbReference>
<protein>
    <recommendedName>
        <fullName evidence="16">Phosphoglucosamine mutase</fullName>
    </recommendedName>
</protein>
<dbReference type="InterPro" id="IPR005844">
    <property type="entry name" value="A-D-PHexomutase_a/b/a-I"/>
</dbReference>
<evidence type="ECO:0000259" key="8">
    <source>
        <dbReference type="Pfam" id="PF00408"/>
    </source>
</evidence>
<dbReference type="SUPFAM" id="SSF53738">
    <property type="entry name" value="Phosphoglucomutase, first 3 domains"/>
    <property type="match status" value="3"/>
</dbReference>
<dbReference type="Proteomes" id="UP000272051">
    <property type="component" value="Unassembled WGS sequence"/>
</dbReference>
<feature type="domain" description="Alpha-D-phosphohexomutase alpha/beta/alpha" evidence="9">
    <location>
        <begin position="3"/>
        <end position="123"/>
    </location>
</feature>